<feature type="region of interest" description="Disordered" evidence="1">
    <location>
        <begin position="559"/>
        <end position="580"/>
    </location>
</feature>
<dbReference type="Gene3D" id="2.60.40.2080">
    <property type="match status" value="1"/>
</dbReference>
<organism evidence="3 4">
    <name type="scientific">Rubrivirga marina</name>
    <dbReference type="NCBI Taxonomy" id="1196024"/>
    <lineage>
        <taxon>Bacteria</taxon>
        <taxon>Pseudomonadati</taxon>
        <taxon>Rhodothermota</taxon>
        <taxon>Rhodothermia</taxon>
        <taxon>Rhodothermales</taxon>
        <taxon>Rubricoccaceae</taxon>
        <taxon>Rubrivirga</taxon>
    </lineage>
</organism>
<dbReference type="PANTHER" id="PTHR46773">
    <property type="match status" value="1"/>
</dbReference>
<evidence type="ECO:0000313" key="3">
    <source>
        <dbReference type="EMBL" id="PAP76670.1"/>
    </source>
</evidence>
<dbReference type="Pfam" id="PF17829">
    <property type="entry name" value="GH115_C"/>
    <property type="match status" value="1"/>
</dbReference>
<sequence length="953" mass="99155">MALAQSGAGSAPWTLLAPALEPRVEAPGVVVEGKLYVFAGFTDADLHVTGSVEVYDPVQNTWTPRAPMPRPVTHVGTAVVGREVWFVGGFEGDNPGSAVKAVQVYDTGTDTWRVGPPLPARRASGTLAAVGRTLHHIGGLLPDRQTDVGDHYVLNLDRPQDGWRTAAPLPVPRNHLSSAVYGGRIYAIGGQQGHDEGRRFRSELHAYDPATDTWARRADLPIRRSHFEPGTFVWDGRIVIVGGVGRGADNNRAMDQITAYDPQSDTWTELDPLPVRLLGPVAQVIDGQLIVTHGGLDLTEDPQNTARSRSLNQPPVASFAAAPDGASPLTLRFDASDSSDPDGSVVGYTWAFGDGATGSGKTVAHTYAAAGTYTATLTVTDNGGAAGTAQQTVTAGGAGPGPFVEADGLVVAEAEHTHESVARGGQSWTATPASGAVGTALGVLPNTGANINAGFVDTSPELRFRVRFSTPGTYYVWGRVLAGSDDDDSFHAGIGGAGPASADRIFTTDRAQLVWANRTMDQNSRATITVASAGEHVVSVWMREDGLVLDRLLLTTSASFTPSGAGPPESARGAGGAGPVAEAGTVTVSQPSGDAWHAVPFERPFTDPVVVAGPASSEGSDPVTVRVRNVTPTGFELQLDEWDYLDGRHVAETVSWLAVESGVHQLDGGGLIEAGLVGASETMKTYGLGAGFASAPVLVSQVVTAGGGAVVTRQRNVTAGSFQLRIQAQESADYPGAETVAYVAVEAGAVAGVLEAGRTPDAVGDLFHEVGLGTGFASAPALLASMQTFDGADPATLRYRALTGSRFEVRAEEEQSADEETDHTDEVVGYLAIAPGGLLGTPLAGALEASAPTGPAGAGALLESEPAGYALEPPFPNPFHSVTSLHYALPEAADVRLDVFDALGHRVALLVDGRVEAGRYVVRFDGAGFASGVYFFRFQAGPFSETRRMALLR</sequence>
<dbReference type="InterPro" id="IPR011043">
    <property type="entry name" value="Gal_Oxase/kelch_b-propeller"/>
</dbReference>
<dbReference type="NCBIfam" id="TIGR04183">
    <property type="entry name" value="Por_Secre_tail"/>
    <property type="match status" value="1"/>
</dbReference>
<dbReference type="PANTHER" id="PTHR46773:SF5">
    <property type="entry name" value="OS04G0487100 PROTEIN"/>
    <property type="match status" value="1"/>
</dbReference>
<dbReference type="Gene3D" id="2.60.40.10">
    <property type="entry name" value="Immunoglobulins"/>
    <property type="match status" value="1"/>
</dbReference>
<protein>
    <recommendedName>
        <fullName evidence="2">PKD domain-containing protein</fullName>
    </recommendedName>
</protein>
<dbReference type="SUPFAM" id="SSF49299">
    <property type="entry name" value="PKD domain"/>
    <property type="match status" value="1"/>
</dbReference>
<comment type="caution">
    <text evidence="3">The sequence shown here is derived from an EMBL/GenBank/DDBJ whole genome shotgun (WGS) entry which is preliminary data.</text>
</comment>
<dbReference type="InterPro" id="IPR053256">
    <property type="entry name" value="Kelch_repeat-containing"/>
</dbReference>
<evidence type="ECO:0000313" key="4">
    <source>
        <dbReference type="Proteomes" id="UP000216339"/>
    </source>
</evidence>
<dbReference type="CDD" id="cd00146">
    <property type="entry name" value="PKD"/>
    <property type="match status" value="1"/>
</dbReference>
<keyword evidence="4" id="KW-1185">Reference proteome</keyword>
<reference evidence="3 4" key="1">
    <citation type="submission" date="2016-11" db="EMBL/GenBank/DDBJ databases">
        <title>Study of marine rhodopsin-containing bacteria.</title>
        <authorList>
            <person name="Yoshizawa S."/>
            <person name="Kumagai Y."/>
            <person name="Kogure K."/>
        </authorList>
    </citation>
    <scope>NUCLEOTIDE SEQUENCE [LARGE SCALE GENOMIC DNA]</scope>
    <source>
        <strain evidence="3 4">SAORIC-28</strain>
    </source>
</reference>
<dbReference type="Gene3D" id="2.60.40.4070">
    <property type="match status" value="1"/>
</dbReference>
<evidence type="ECO:0000259" key="2">
    <source>
        <dbReference type="PROSITE" id="PS50093"/>
    </source>
</evidence>
<dbReference type="SMART" id="SM00089">
    <property type="entry name" value="PKD"/>
    <property type="match status" value="1"/>
</dbReference>
<dbReference type="Pfam" id="PF01344">
    <property type="entry name" value="Kelch_1"/>
    <property type="match status" value="1"/>
</dbReference>
<dbReference type="Proteomes" id="UP000216339">
    <property type="component" value="Unassembled WGS sequence"/>
</dbReference>
<dbReference type="InterPro" id="IPR013783">
    <property type="entry name" value="Ig-like_fold"/>
</dbReference>
<evidence type="ECO:0000256" key="1">
    <source>
        <dbReference type="SAM" id="MobiDB-lite"/>
    </source>
</evidence>
<dbReference type="InterPro" id="IPR022409">
    <property type="entry name" value="PKD/Chitinase_dom"/>
</dbReference>
<dbReference type="Gene3D" id="2.60.120.1620">
    <property type="match status" value="1"/>
</dbReference>
<dbReference type="InterPro" id="IPR015915">
    <property type="entry name" value="Kelch-typ_b-propeller"/>
</dbReference>
<dbReference type="InterPro" id="IPR006652">
    <property type="entry name" value="Kelch_1"/>
</dbReference>
<dbReference type="AlphaFoldDB" id="A0A271IZX4"/>
<dbReference type="SUPFAM" id="SSF50965">
    <property type="entry name" value="Galactose oxidase, central domain"/>
    <property type="match status" value="1"/>
</dbReference>
<proteinExistence type="predicted"/>
<dbReference type="InterPro" id="IPR041437">
    <property type="entry name" value="GH115_C"/>
</dbReference>
<gene>
    <name evidence="3" type="ORF">BSZ37_09565</name>
</gene>
<dbReference type="Gene3D" id="2.120.10.80">
    <property type="entry name" value="Kelch-type beta propeller"/>
    <property type="match status" value="2"/>
</dbReference>
<dbReference type="Pfam" id="PF18911">
    <property type="entry name" value="PKD_4"/>
    <property type="match status" value="1"/>
</dbReference>
<dbReference type="PROSITE" id="PS50093">
    <property type="entry name" value="PKD"/>
    <property type="match status" value="1"/>
</dbReference>
<dbReference type="InterPro" id="IPR035986">
    <property type="entry name" value="PKD_dom_sf"/>
</dbReference>
<feature type="domain" description="PKD" evidence="2">
    <location>
        <begin position="314"/>
        <end position="394"/>
    </location>
</feature>
<dbReference type="EMBL" id="MQWD01000001">
    <property type="protein sequence ID" value="PAP76670.1"/>
    <property type="molecule type" value="Genomic_DNA"/>
</dbReference>
<accession>A0A271IZX4</accession>
<name>A0A271IZX4_9BACT</name>
<dbReference type="InterPro" id="IPR037221">
    <property type="entry name" value="H-type_lectin_dom_sf"/>
</dbReference>
<dbReference type="InterPro" id="IPR000601">
    <property type="entry name" value="PKD_dom"/>
</dbReference>
<dbReference type="InterPro" id="IPR026444">
    <property type="entry name" value="Secre_tail"/>
</dbReference>
<dbReference type="Pfam" id="PF24681">
    <property type="entry name" value="Kelch_KLHDC2_KLHL20_DRC7"/>
    <property type="match status" value="1"/>
</dbReference>
<dbReference type="SMART" id="SM00612">
    <property type="entry name" value="Kelch"/>
    <property type="match status" value="5"/>
</dbReference>